<dbReference type="InterPro" id="IPR036465">
    <property type="entry name" value="vWFA_dom_sf"/>
</dbReference>
<reference evidence="2 3" key="1">
    <citation type="submission" date="2016-10" db="EMBL/GenBank/DDBJ databases">
        <authorList>
            <person name="de Groot N.N."/>
        </authorList>
    </citation>
    <scope>NUCLEOTIDE SEQUENCE [LARGE SCALE GENOMIC DNA]</scope>
    <source>
        <strain evidence="2 3">DSM 19547</strain>
    </source>
</reference>
<dbReference type="SUPFAM" id="SSF53300">
    <property type="entry name" value="vWA-like"/>
    <property type="match status" value="1"/>
</dbReference>
<accession>A0A1I5N6H9</accession>
<dbReference type="EMBL" id="FOXA01000003">
    <property type="protein sequence ID" value="SFP17479.1"/>
    <property type="molecule type" value="Genomic_DNA"/>
</dbReference>
<keyword evidence="3" id="KW-1185">Reference proteome</keyword>
<evidence type="ECO:0000256" key="1">
    <source>
        <dbReference type="SAM" id="SignalP"/>
    </source>
</evidence>
<feature type="signal peptide" evidence="1">
    <location>
        <begin position="1"/>
        <end position="18"/>
    </location>
</feature>
<dbReference type="Pfam" id="PF06707">
    <property type="entry name" value="DUF1194"/>
    <property type="match status" value="1"/>
</dbReference>
<dbReference type="STRING" id="441119.SAMN04488047_103127"/>
<organism evidence="2 3">
    <name type="scientific">Tranquillimonas alkanivorans</name>
    <dbReference type="NCBI Taxonomy" id="441119"/>
    <lineage>
        <taxon>Bacteria</taxon>
        <taxon>Pseudomonadati</taxon>
        <taxon>Pseudomonadota</taxon>
        <taxon>Alphaproteobacteria</taxon>
        <taxon>Rhodobacterales</taxon>
        <taxon>Roseobacteraceae</taxon>
        <taxon>Tranquillimonas</taxon>
    </lineage>
</organism>
<keyword evidence="1" id="KW-0732">Signal</keyword>
<dbReference type="OrthoDB" id="9792179at2"/>
<name>A0A1I5N6H9_9RHOB</name>
<evidence type="ECO:0000313" key="3">
    <source>
        <dbReference type="Proteomes" id="UP000199356"/>
    </source>
</evidence>
<gene>
    <name evidence="2" type="ORF">SAMN04488047_103127</name>
</gene>
<evidence type="ECO:0000313" key="2">
    <source>
        <dbReference type="EMBL" id="SFP17479.1"/>
    </source>
</evidence>
<sequence>MRMLIFLLALVAAAPLRAQDVEVELVLLADSSGSIDAEEIRFQRQGYADAITDPRVVETITSTAYGRIALTYVEWAREGQEDVVVPWTIIAGPEDAARFAEALIVPPRRAFGRNSIGSALLTGKRLIEENHIEGWRKVIDISGDSANNWNGPSIEEARAEVLAAGIVINGLPILCRDCLVPWSDDGLEREYEERIIGGPGSFVVAATGPEDFADAVRRKLILEIGGRMPGTDVARR</sequence>
<dbReference type="InterPro" id="IPR010607">
    <property type="entry name" value="DUF1194"/>
</dbReference>
<dbReference type="AlphaFoldDB" id="A0A1I5N6H9"/>
<evidence type="ECO:0008006" key="4">
    <source>
        <dbReference type="Google" id="ProtNLM"/>
    </source>
</evidence>
<protein>
    <recommendedName>
        <fullName evidence="4">VWFA domain-containing protein</fullName>
    </recommendedName>
</protein>
<feature type="chain" id="PRO_5011768174" description="VWFA domain-containing protein" evidence="1">
    <location>
        <begin position="19"/>
        <end position="236"/>
    </location>
</feature>
<dbReference type="Proteomes" id="UP000199356">
    <property type="component" value="Unassembled WGS sequence"/>
</dbReference>
<proteinExistence type="predicted"/>
<dbReference type="RefSeq" id="WP_093419014.1">
    <property type="nucleotide sequence ID" value="NZ_FOXA01000003.1"/>
</dbReference>